<proteinExistence type="inferred from homology"/>
<accession>A0AAQ3SR33</accession>
<feature type="region of interest" description="Disordered" evidence="6">
    <location>
        <begin position="462"/>
        <end position="485"/>
    </location>
</feature>
<evidence type="ECO:0000256" key="5">
    <source>
        <dbReference type="ARBA" id="ARBA00023034"/>
    </source>
</evidence>
<feature type="domain" description="Exostosin GT47" evidence="7">
    <location>
        <begin position="1202"/>
        <end position="1541"/>
    </location>
</feature>
<evidence type="ECO:0000256" key="3">
    <source>
        <dbReference type="ARBA" id="ARBA00022676"/>
    </source>
</evidence>
<dbReference type="Pfam" id="PF03016">
    <property type="entry name" value="Exostosin_GT47"/>
    <property type="match status" value="3"/>
</dbReference>
<keyword evidence="3" id="KW-0808">Transferase</keyword>
<dbReference type="InterPro" id="IPR004263">
    <property type="entry name" value="Exostosin"/>
</dbReference>
<evidence type="ECO:0000313" key="9">
    <source>
        <dbReference type="Proteomes" id="UP001341281"/>
    </source>
</evidence>
<feature type="region of interest" description="Disordered" evidence="6">
    <location>
        <begin position="1074"/>
        <end position="1093"/>
    </location>
</feature>
<feature type="domain" description="Exostosin GT47" evidence="7">
    <location>
        <begin position="624"/>
        <end position="963"/>
    </location>
</feature>
<dbReference type="EMBL" id="CP144746">
    <property type="protein sequence ID" value="WVZ59197.1"/>
    <property type="molecule type" value="Genomic_DNA"/>
</dbReference>
<feature type="region of interest" description="Disordered" evidence="6">
    <location>
        <begin position="538"/>
        <end position="607"/>
    </location>
</feature>
<organism evidence="8 9">
    <name type="scientific">Paspalum notatum var. saurae</name>
    <dbReference type="NCBI Taxonomy" id="547442"/>
    <lineage>
        <taxon>Eukaryota</taxon>
        <taxon>Viridiplantae</taxon>
        <taxon>Streptophyta</taxon>
        <taxon>Embryophyta</taxon>
        <taxon>Tracheophyta</taxon>
        <taxon>Spermatophyta</taxon>
        <taxon>Magnoliopsida</taxon>
        <taxon>Liliopsida</taxon>
        <taxon>Poales</taxon>
        <taxon>Poaceae</taxon>
        <taxon>PACMAD clade</taxon>
        <taxon>Panicoideae</taxon>
        <taxon>Andropogonodae</taxon>
        <taxon>Paspaleae</taxon>
        <taxon>Paspalinae</taxon>
        <taxon>Paspalum</taxon>
    </lineage>
</organism>
<dbReference type="PANTHER" id="PTHR11062">
    <property type="entry name" value="EXOSTOSIN HEPARAN SULFATE GLYCOSYLTRANSFERASE -RELATED"/>
    <property type="match status" value="1"/>
</dbReference>
<evidence type="ECO:0000256" key="6">
    <source>
        <dbReference type="SAM" id="MobiDB-lite"/>
    </source>
</evidence>
<protein>
    <recommendedName>
        <fullName evidence="7">Exostosin GT47 domain-containing protein</fullName>
    </recommendedName>
</protein>
<gene>
    <name evidence="8" type="ORF">U9M48_009383</name>
</gene>
<keyword evidence="5" id="KW-0333">Golgi apparatus</keyword>
<evidence type="ECO:0000256" key="4">
    <source>
        <dbReference type="ARBA" id="ARBA00022968"/>
    </source>
</evidence>
<keyword evidence="3" id="KW-0328">Glycosyltransferase</keyword>
<reference evidence="8 9" key="1">
    <citation type="submission" date="2024-02" db="EMBL/GenBank/DDBJ databases">
        <title>High-quality chromosome-scale genome assembly of Pensacola bahiagrass (Paspalum notatum Flugge var. saurae).</title>
        <authorList>
            <person name="Vega J.M."/>
            <person name="Podio M."/>
            <person name="Orjuela J."/>
            <person name="Siena L.A."/>
            <person name="Pessino S.C."/>
            <person name="Combes M.C."/>
            <person name="Mariac C."/>
            <person name="Albertini E."/>
            <person name="Pupilli F."/>
            <person name="Ortiz J.P.A."/>
            <person name="Leblanc O."/>
        </authorList>
    </citation>
    <scope>NUCLEOTIDE SEQUENCE [LARGE SCALE GENOMIC DNA]</scope>
    <source>
        <strain evidence="8">R1</strain>
        <tissue evidence="8">Leaf</tissue>
    </source>
</reference>
<dbReference type="InterPro" id="IPR040911">
    <property type="entry name" value="Exostosin_GT47"/>
</dbReference>
<keyword evidence="4" id="KW-0812">Transmembrane</keyword>
<evidence type="ECO:0000256" key="1">
    <source>
        <dbReference type="ARBA" id="ARBA00004323"/>
    </source>
</evidence>
<comment type="similarity">
    <text evidence="2">Belongs to the glycosyltransferase 47 family.</text>
</comment>
<dbReference type="GO" id="GO:0016757">
    <property type="term" value="F:glycosyltransferase activity"/>
    <property type="evidence" value="ECO:0007669"/>
    <property type="project" value="UniProtKB-KW"/>
</dbReference>
<evidence type="ECO:0000259" key="7">
    <source>
        <dbReference type="Pfam" id="PF03016"/>
    </source>
</evidence>
<evidence type="ECO:0000256" key="2">
    <source>
        <dbReference type="ARBA" id="ARBA00010271"/>
    </source>
</evidence>
<keyword evidence="9" id="KW-1185">Reference proteome</keyword>
<dbReference type="GO" id="GO:0000139">
    <property type="term" value="C:Golgi membrane"/>
    <property type="evidence" value="ECO:0007669"/>
    <property type="project" value="UniProtKB-SubCell"/>
</dbReference>
<feature type="compositionally biased region" description="Low complexity" evidence="6">
    <location>
        <begin position="561"/>
        <end position="603"/>
    </location>
</feature>
<name>A0AAQ3SR33_PASNO</name>
<keyword evidence="4" id="KW-0735">Signal-anchor</keyword>
<feature type="domain" description="Exostosin GT47" evidence="7">
    <location>
        <begin position="67"/>
        <end position="404"/>
    </location>
</feature>
<comment type="subcellular location">
    <subcellularLocation>
        <location evidence="1">Golgi apparatus membrane</location>
        <topology evidence="1">Single-pass type II membrane protein</topology>
    </subcellularLocation>
</comment>
<sequence>MIKSSSAAVSRPFFLLVAAAALWILTLYVRLLALMSVPVAFTGRAASFVPDDYGSSKGSGGAGDDPCRGRYIYVHDLPPRFNSDILRGCAAANDRWAGMCEDVGNAGLGRPLSGGALTGATGWYATHQFALDAIFHGRMRRYACLTNDSSAAAAVFVPFYAGFEFARHVWGYDDAARDAAALDLSRWLVARPEWRRAGGRDHFVVAGRTGWDFRRDSYANATWGTNLFLLPALGNVTFVVVETATMGWGNDLAVPYPTYFHPRTDADVRGWQRRIRSSDRWWFMAFVGAARPSDPRSIRTQVMSQCAASPACRQLGCAFGSAQCHSPADIMVLFQSSTFCLQPPGDSASRRSTFDAMVAGCIPVFFQPRSAYLQYRWHLPRDHATYSVFIPADGVRSGNVSVEAELRKIPPAAIEKMREEVIKLVPRLVYADPRYKLETVKDAFDVTVDGVLERRHNAGELPLPLSAPAGDGKRKQEAAAADEDKMDKYGKGRVRWSRLCFLFALVSTACIVARHCYDAGLGRGDSAAAVRIDAVPGPPRKIIPIARGEPSSSEPRHHHSPSAPADDAGSSSGPGHELASSSSKQQQASPSTKAAAHGHQQAAGHHHPFARALAAADNKADLCGGQYIYVQDLPARFNKDMVQNCDKLSPWADMCRYTTNGGFGPLLRGGKDAFQGTGTGWYDTDDHALDIVFHERIKRYECLTDDASLAAAVFVPFYAGLDVARHLWGNNVSARDELALDLASLLSQRPEWRAMGGRDHFFVAGRTTWDFRRKPDAHADWGSRLLNLPAVTNMTALVVEASPWHLNDVAVPYPTAFHPPSDEDLFFWQDRVRALDRRHLFSFAGLPRPGDAKSIEGHLVGQCRASSSCSLMECSTTGPDNKCESPAAVMKLFQSSTFCLLPRGSTDTLRAAFDAVLAGCVPVFFHPASAYVQYTWHLPLNHADYSVYIPEEDVRSKNASVEETLRKISPEMVTTMRDNVIGLIPSVTYGDATSRVETTVKDAFDIALAAVIDKVTKLRRGIVEGRAEEEKQERYSWKYPLLAQGQKAEDHHEWDPFPFTYEIASCSSCTATKTTGTVRRRRRQRPEGSIGGRRSAVAAEFGCEQRLLPRSRRYSTSSSTCRVMKPTTARELSFQKDGADNPDGGVTGGLLWPSRLCYFLALATAFWAVASVLFPPSPFSLPLISSVTAGHHRRPHVTADRCAGRYIYVYDDLPRRFNDDIARGCRALRPWMDMCPFMPNCGLGRPLRADAGGVFPGRGWYATDQFMLDVIFRCRMRRYACLTLDPALAAAVFVPAYASLDGGRYLWNGTATRDALALDLVAWLARRPEWRAAGGRDHFLVAGRTAWDFLRKTDADAEWGTKMLRVPAVRNMTALVLEVDTGNRSTTLAVPYPTYFHPGSAADVRAWQDKARRAERRWLFSFAGAARPGSNSTARAEILQQCGASRRCGMFRCAKGAECEASPGAVMRVFQSSVFCLQPRGDTATRKSTFDAVVAGCIPVFFHPDSAYTQYTAHLPADPGSWSVLIMHTDVTDRNVSIEETLAKIPPAAVKAMREEVIRLIPRLVYGDPRSTRHDFEDAFDIAVEAVLDRVARRRRGDVEGR</sequence>
<dbReference type="Proteomes" id="UP001341281">
    <property type="component" value="Chromosome 02"/>
</dbReference>
<evidence type="ECO:0000313" key="8">
    <source>
        <dbReference type="EMBL" id="WVZ59197.1"/>
    </source>
</evidence>
<dbReference type="PANTHER" id="PTHR11062:SF189">
    <property type="entry name" value="EXOSTOSIN GT47 DOMAIN-CONTAINING PROTEIN"/>
    <property type="match status" value="1"/>
</dbReference>
<feature type="compositionally biased region" description="Basic and acidic residues" evidence="6">
    <location>
        <begin position="471"/>
        <end position="485"/>
    </location>
</feature>